<evidence type="ECO:0000313" key="2">
    <source>
        <dbReference type="Proteomes" id="UP001596067"/>
    </source>
</evidence>
<keyword evidence="2" id="KW-1185">Reference proteome</keyword>
<sequence>MTDAPDVTDAADATEFLDLTRLLTAEPAPDPAVGDAYRQRLTRAFPGDLPRLLDAHRKAATQPDPAAALQSALDGDPGLARAARETIAVWFTAEFTRPDGAIDPPGSAEQYQSGLIWQVIRAHPISHAPELPPPLGGYGYWAQHP</sequence>
<evidence type="ECO:0000313" key="1">
    <source>
        <dbReference type="EMBL" id="MFC5884119.1"/>
    </source>
</evidence>
<organism evidence="1 2">
    <name type="scientific">Kitasatospora aburaviensis</name>
    <dbReference type="NCBI Taxonomy" id="67265"/>
    <lineage>
        <taxon>Bacteria</taxon>
        <taxon>Bacillati</taxon>
        <taxon>Actinomycetota</taxon>
        <taxon>Actinomycetes</taxon>
        <taxon>Kitasatosporales</taxon>
        <taxon>Streptomycetaceae</taxon>
        <taxon>Kitasatospora</taxon>
    </lineage>
</organism>
<accession>A0ABW1ET32</accession>
<comment type="caution">
    <text evidence="1">The sequence shown here is derived from an EMBL/GenBank/DDBJ whole genome shotgun (WGS) entry which is preliminary data.</text>
</comment>
<dbReference type="RefSeq" id="WP_313762542.1">
    <property type="nucleotide sequence ID" value="NZ_BAAAVH010000050.1"/>
</dbReference>
<reference evidence="2" key="1">
    <citation type="journal article" date="2019" name="Int. J. Syst. Evol. Microbiol.">
        <title>The Global Catalogue of Microorganisms (GCM) 10K type strain sequencing project: providing services to taxonomists for standard genome sequencing and annotation.</title>
        <authorList>
            <consortium name="The Broad Institute Genomics Platform"/>
            <consortium name="The Broad Institute Genome Sequencing Center for Infectious Disease"/>
            <person name="Wu L."/>
            <person name="Ma J."/>
        </authorList>
    </citation>
    <scope>NUCLEOTIDE SEQUENCE [LARGE SCALE GENOMIC DNA]</scope>
    <source>
        <strain evidence="2">CGMCC 4.1469</strain>
    </source>
</reference>
<protein>
    <submittedName>
        <fullName evidence="1">Uncharacterized protein</fullName>
    </submittedName>
</protein>
<dbReference type="EMBL" id="JBHSOD010000003">
    <property type="protein sequence ID" value="MFC5884119.1"/>
    <property type="molecule type" value="Genomic_DNA"/>
</dbReference>
<proteinExistence type="predicted"/>
<name>A0ABW1ET32_9ACTN</name>
<dbReference type="Proteomes" id="UP001596067">
    <property type="component" value="Unassembled WGS sequence"/>
</dbReference>
<gene>
    <name evidence="1" type="ORF">ACFP0N_03845</name>
</gene>